<evidence type="ECO:0000256" key="6">
    <source>
        <dbReference type="ARBA" id="ARBA00023242"/>
    </source>
</evidence>
<dbReference type="Proteomes" id="UP001165190">
    <property type="component" value="Unassembled WGS sequence"/>
</dbReference>
<dbReference type="Gene3D" id="1.10.10.60">
    <property type="entry name" value="Homeodomain-like"/>
    <property type="match status" value="2"/>
</dbReference>
<evidence type="ECO:0000313" key="11">
    <source>
        <dbReference type="Proteomes" id="UP001165190"/>
    </source>
</evidence>
<feature type="compositionally biased region" description="Polar residues" evidence="7">
    <location>
        <begin position="140"/>
        <end position="163"/>
    </location>
</feature>
<gene>
    <name evidence="10" type="ORF">HRI_001038100</name>
</gene>
<dbReference type="GO" id="GO:0003677">
    <property type="term" value="F:DNA binding"/>
    <property type="evidence" value="ECO:0007669"/>
    <property type="project" value="UniProtKB-KW"/>
</dbReference>
<sequence>MGRHSCCYKQKLRKGLWSPEEDEKLLRHITKYGHGCWSSVPKQAGLQRCGKSCRLRWINYLRPDLKRGTFSQEEENLIIELHAVLGNRWSQIAAQLPGRTDNEIKNLWNSCLKKKLRQRGIDPVTHKPLSEVENGEDNKSQQPTNSLDMASAASTELNLNTDNPKPGPVSMDGGSPCSNTINTSKDLFMDGQFPIQQLNYTSNARFSNPTLWFTQTSNKAFDINSELSSSSISTLLPPLTTSFISSPMAFKPCLPVSSDSPSMASFTPHSSSSTELQSSGSFFESNSYSWGLTDCNTLEKEAPNPIHLMVNQGDEIKWPEYLNNPLLMAAALQNQTPQSLCNIEIKSETDFFTNSSSNSMWSFNQQQQQQQQEALQNSDLCAKDIQRLTAAYGHI</sequence>
<comment type="caution">
    <text evidence="10">The sequence shown here is derived from an EMBL/GenBank/DDBJ whole genome shotgun (WGS) entry which is preliminary data.</text>
</comment>
<dbReference type="InterPro" id="IPR001005">
    <property type="entry name" value="SANT/Myb"/>
</dbReference>
<dbReference type="SMART" id="SM00717">
    <property type="entry name" value="SANT"/>
    <property type="match status" value="2"/>
</dbReference>
<dbReference type="InterPro" id="IPR017930">
    <property type="entry name" value="Myb_dom"/>
</dbReference>
<feature type="region of interest" description="Disordered" evidence="7">
    <location>
        <begin position="122"/>
        <end position="183"/>
    </location>
</feature>
<keyword evidence="3" id="KW-0805">Transcription regulation</keyword>
<name>A0A9W7HB47_HIBTR</name>
<evidence type="ECO:0000256" key="4">
    <source>
        <dbReference type="ARBA" id="ARBA00023125"/>
    </source>
</evidence>
<dbReference type="PANTHER" id="PTHR47997">
    <property type="entry name" value="MYB DOMAIN PROTEIN 55"/>
    <property type="match status" value="1"/>
</dbReference>
<dbReference type="CDD" id="cd00167">
    <property type="entry name" value="SANT"/>
    <property type="match status" value="2"/>
</dbReference>
<protein>
    <submittedName>
        <fullName evidence="10">Myb domain protein 61, ARABIDOPSIS THALIANA MYB DOMAIN PROTEIN 61</fullName>
    </submittedName>
</protein>
<organism evidence="10 11">
    <name type="scientific">Hibiscus trionum</name>
    <name type="common">Flower of an hour</name>
    <dbReference type="NCBI Taxonomy" id="183268"/>
    <lineage>
        <taxon>Eukaryota</taxon>
        <taxon>Viridiplantae</taxon>
        <taxon>Streptophyta</taxon>
        <taxon>Embryophyta</taxon>
        <taxon>Tracheophyta</taxon>
        <taxon>Spermatophyta</taxon>
        <taxon>Magnoliopsida</taxon>
        <taxon>eudicotyledons</taxon>
        <taxon>Gunneridae</taxon>
        <taxon>Pentapetalae</taxon>
        <taxon>rosids</taxon>
        <taxon>malvids</taxon>
        <taxon>Malvales</taxon>
        <taxon>Malvaceae</taxon>
        <taxon>Malvoideae</taxon>
        <taxon>Hibiscus</taxon>
    </lineage>
</organism>
<evidence type="ECO:0000259" key="9">
    <source>
        <dbReference type="PROSITE" id="PS51294"/>
    </source>
</evidence>
<keyword evidence="6" id="KW-0539">Nucleus</keyword>
<dbReference type="PANTHER" id="PTHR47997:SF75">
    <property type="entry name" value="MYB DOMAIN PROTEIN 55"/>
    <property type="match status" value="1"/>
</dbReference>
<evidence type="ECO:0000256" key="3">
    <source>
        <dbReference type="ARBA" id="ARBA00023015"/>
    </source>
</evidence>
<keyword evidence="2" id="KW-0677">Repeat</keyword>
<dbReference type="FunFam" id="1.10.10.60:FF:000221">
    <property type="entry name" value="MYB transcription factor"/>
    <property type="match status" value="1"/>
</dbReference>
<evidence type="ECO:0000256" key="5">
    <source>
        <dbReference type="ARBA" id="ARBA00023163"/>
    </source>
</evidence>
<dbReference type="PROSITE" id="PS51294">
    <property type="entry name" value="HTH_MYB"/>
    <property type="match status" value="2"/>
</dbReference>
<dbReference type="AlphaFoldDB" id="A0A9W7HB47"/>
<proteinExistence type="predicted"/>
<comment type="subcellular location">
    <subcellularLocation>
        <location evidence="1">Nucleus</location>
    </subcellularLocation>
</comment>
<dbReference type="SUPFAM" id="SSF46689">
    <property type="entry name" value="Homeodomain-like"/>
    <property type="match status" value="1"/>
</dbReference>
<feature type="domain" description="HTH myb-type" evidence="9">
    <location>
        <begin position="9"/>
        <end position="61"/>
    </location>
</feature>
<dbReference type="Pfam" id="PF00249">
    <property type="entry name" value="Myb_DNA-binding"/>
    <property type="match status" value="2"/>
</dbReference>
<dbReference type="OrthoDB" id="2143914at2759"/>
<evidence type="ECO:0000313" key="10">
    <source>
        <dbReference type="EMBL" id="GMI73688.1"/>
    </source>
</evidence>
<dbReference type="InterPro" id="IPR051953">
    <property type="entry name" value="Plant_SW-associated_TFs"/>
</dbReference>
<keyword evidence="5" id="KW-0804">Transcription</keyword>
<feature type="domain" description="Myb-like" evidence="8">
    <location>
        <begin position="62"/>
        <end position="112"/>
    </location>
</feature>
<evidence type="ECO:0000256" key="7">
    <source>
        <dbReference type="SAM" id="MobiDB-lite"/>
    </source>
</evidence>
<evidence type="ECO:0000256" key="1">
    <source>
        <dbReference type="ARBA" id="ARBA00004123"/>
    </source>
</evidence>
<accession>A0A9W7HB47</accession>
<dbReference type="InterPro" id="IPR009057">
    <property type="entry name" value="Homeodomain-like_sf"/>
</dbReference>
<dbReference type="FunFam" id="1.10.10.60:FF:000047">
    <property type="entry name" value="Myb transcription factor"/>
    <property type="match status" value="1"/>
</dbReference>
<feature type="domain" description="Myb-like" evidence="8">
    <location>
        <begin position="9"/>
        <end position="61"/>
    </location>
</feature>
<dbReference type="PROSITE" id="PS50090">
    <property type="entry name" value="MYB_LIKE"/>
    <property type="match status" value="2"/>
</dbReference>
<reference evidence="10" key="1">
    <citation type="submission" date="2023-05" db="EMBL/GenBank/DDBJ databases">
        <title>Genome and transcriptome analyses reveal genes involved in the formation of fine ridges on petal epidermal cells in Hibiscus trionum.</title>
        <authorList>
            <person name="Koshimizu S."/>
            <person name="Masuda S."/>
            <person name="Ishii T."/>
            <person name="Shirasu K."/>
            <person name="Hoshino A."/>
            <person name="Arita M."/>
        </authorList>
    </citation>
    <scope>NUCLEOTIDE SEQUENCE</scope>
    <source>
        <strain evidence="10">Hamamatsu line</strain>
    </source>
</reference>
<keyword evidence="11" id="KW-1185">Reference proteome</keyword>
<feature type="domain" description="HTH myb-type" evidence="9">
    <location>
        <begin position="62"/>
        <end position="116"/>
    </location>
</feature>
<evidence type="ECO:0000256" key="2">
    <source>
        <dbReference type="ARBA" id="ARBA00022737"/>
    </source>
</evidence>
<dbReference type="EMBL" id="BSYR01000010">
    <property type="protein sequence ID" value="GMI73688.1"/>
    <property type="molecule type" value="Genomic_DNA"/>
</dbReference>
<dbReference type="GO" id="GO:0005634">
    <property type="term" value="C:nucleus"/>
    <property type="evidence" value="ECO:0007669"/>
    <property type="project" value="UniProtKB-SubCell"/>
</dbReference>
<keyword evidence="4" id="KW-0238">DNA-binding</keyword>
<evidence type="ECO:0000259" key="8">
    <source>
        <dbReference type="PROSITE" id="PS50090"/>
    </source>
</evidence>